<proteinExistence type="predicted"/>
<sequence>MDIVLLVFLISIISILLMVLFLIFEMLPKHWIYRRDLLKKIPMALVIIQLLILQMRFTPLRSMLDPRIRNTKKNLINRVQGSKELQSQNFDFDPTDMDFNRYSIGYQSR</sequence>
<gene>
    <name evidence="2" type="ORF">PVMG_05584</name>
</gene>
<organism evidence="2 3">
    <name type="scientific">Plasmodium vivax Mauritania I</name>
    <dbReference type="NCBI Taxonomy" id="1035515"/>
    <lineage>
        <taxon>Eukaryota</taxon>
        <taxon>Sar</taxon>
        <taxon>Alveolata</taxon>
        <taxon>Apicomplexa</taxon>
        <taxon>Aconoidasida</taxon>
        <taxon>Haemosporida</taxon>
        <taxon>Plasmodiidae</taxon>
        <taxon>Plasmodium</taxon>
        <taxon>Plasmodium (Plasmodium)</taxon>
    </lineage>
</organism>
<accession>A0A0J9TJX1</accession>
<evidence type="ECO:0000313" key="3">
    <source>
        <dbReference type="Proteomes" id="UP000053776"/>
    </source>
</evidence>
<protein>
    <submittedName>
        <fullName evidence="2">Uncharacterized protein</fullName>
    </submittedName>
</protein>
<dbReference type="EMBL" id="KQ235003">
    <property type="protein sequence ID" value="KMZ95057.1"/>
    <property type="molecule type" value="Genomic_DNA"/>
</dbReference>
<keyword evidence="1" id="KW-1133">Transmembrane helix</keyword>
<keyword evidence="1" id="KW-0472">Membrane</keyword>
<dbReference type="Proteomes" id="UP000053776">
    <property type="component" value="Unassembled WGS sequence"/>
</dbReference>
<feature type="transmembrane region" description="Helical" evidence="1">
    <location>
        <begin position="37"/>
        <end position="57"/>
    </location>
</feature>
<feature type="transmembrane region" description="Helical" evidence="1">
    <location>
        <begin position="6"/>
        <end position="25"/>
    </location>
</feature>
<name>A0A0J9TJX1_PLAVI</name>
<dbReference type="AlphaFoldDB" id="A0A0J9TJX1"/>
<dbReference type="OrthoDB" id="389219at2759"/>
<keyword evidence="1" id="KW-0812">Transmembrane</keyword>
<reference evidence="2 3" key="1">
    <citation type="submission" date="2011-08" db="EMBL/GenBank/DDBJ databases">
        <title>The Genome Sequence of Plasmodium vivax Mauritania I.</title>
        <authorList>
            <consortium name="The Broad Institute Genome Sequencing Platform"/>
            <consortium name="The Broad Institute Genome Sequencing Center for Infectious Disease"/>
            <person name="Neafsey D."/>
            <person name="Carlton J."/>
            <person name="Barnwell J."/>
            <person name="Collins W."/>
            <person name="Escalante A."/>
            <person name="Mullikin J."/>
            <person name="Saul A."/>
            <person name="Guigo R."/>
            <person name="Camara F."/>
            <person name="Young S.K."/>
            <person name="Zeng Q."/>
            <person name="Gargeya S."/>
            <person name="Fitzgerald M."/>
            <person name="Haas B."/>
            <person name="Abouelleil A."/>
            <person name="Alvarado L."/>
            <person name="Arachchi H.M."/>
            <person name="Berlin A."/>
            <person name="Brown A."/>
            <person name="Chapman S.B."/>
            <person name="Chen Z."/>
            <person name="Dunbar C."/>
            <person name="Freedman E."/>
            <person name="Gearin G."/>
            <person name="Gellesch M."/>
            <person name="Goldberg J."/>
            <person name="Griggs A."/>
            <person name="Gujja S."/>
            <person name="Heiman D."/>
            <person name="Howarth C."/>
            <person name="Larson L."/>
            <person name="Lui A."/>
            <person name="MacDonald P.J.P."/>
            <person name="Montmayeur A."/>
            <person name="Murphy C."/>
            <person name="Neiman D."/>
            <person name="Pearson M."/>
            <person name="Priest M."/>
            <person name="Roberts A."/>
            <person name="Saif S."/>
            <person name="Shea T."/>
            <person name="Shenoy N."/>
            <person name="Sisk P."/>
            <person name="Stolte C."/>
            <person name="Sykes S."/>
            <person name="Wortman J."/>
            <person name="Nusbaum C."/>
            <person name="Birren B."/>
        </authorList>
    </citation>
    <scope>NUCLEOTIDE SEQUENCE [LARGE SCALE GENOMIC DNA]</scope>
    <source>
        <strain evidence="2 3">Mauritania I</strain>
    </source>
</reference>
<evidence type="ECO:0000256" key="1">
    <source>
        <dbReference type="SAM" id="Phobius"/>
    </source>
</evidence>
<evidence type="ECO:0000313" key="2">
    <source>
        <dbReference type="EMBL" id="KMZ95057.1"/>
    </source>
</evidence>